<dbReference type="InterPro" id="IPR010730">
    <property type="entry name" value="HET"/>
</dbReference>
<evidence type="ECO:0000313" key="2">
    <source>
        <dbReference type="EMBL" id="THV43742.1"/>
    </source>
</evidence>
<evidence type="ECO:0000313" key="3">
    <source>
        <dbReference type="Proteomes" id="UP000308671"/>
    </source>
</evidence>
<dbReference type="AlphaFoldDB" id="A0A4S8QK78"/>
<keyword evidence="3" id="KW-1185">Reference proteome</keyword>
<gene>
    <name evidence="2" type="ORF">BGAL_0975g00010</name>
</gene>
<feature type="domain" description="Heterokaryon incompatibility" evidence="1">
    <location>
        <begin position="251"/>
        <end position="405"/>
    </location>
</feature>
<dbReference type="EMBL" id="PQXL01000970">
    <property type="protein sequence ID" value="THV43742.1"/>
    <property type="molecule type" value="Genomic_DNA"/>
</dbReference>
<dbReference type="PANTHER" id="PTHR33112:SF11">
    <property type="entry name" value="HETEROKARYON INCOMPATIBILITY DOMAIN-CONTAINING PROTEIN"/>
    <property type="match status" value="1"/>
</dbReference>
<name>A0A4S8QK78_9HELO</name>
<proteinExistence type="predicted"/>
<protein>
    <recommendedName>
        <fullName evidence="1">Heterokaryon incompatibility domain-containing protein</fullName>
    </recommendedName>
</protein>
<evidence type="ECO:0000259" key="1">
    <source>
        <dbReference type="Pfam" id="PF06985"/>
    </source>
</evidence>
<organism evidence="2 3">
    <name type="scientific">Botrytis galanthina</name>
    <dbReference type="NCBI Taxonomy" id="278940"/>
    <lineage>
        <taxon>Eukaryota</taxon>
        <taxon>Fungi</taxon>
        <taxon>Dikarya</taxon>
        <taxon>Ascomycota</taxon>
        <taxon>Pezizomycotina</taxon>
        <taxon>Leotiomycetes</taxon>
        <taxon>Helotiales</taxon>
        <taxon>Sclerotiniaceae</taxon>
        <taxon>Botrytis</taxon>
    </lineage>
</organism>
<dbReference type="PANTHER" id="PTHR33112">
    <property type="entry name" value="DOMAIN PROTEIN, PUTATIVE-RELATED"/>
    <property type="match status" value="1"/>
</dbReference>
<dbReference type="OrthoDB" id="5362512at2759"/>
<accession>A0A4S8QK78</accession>
<reference evidence="2 3" key="1">
    <citation type="submission" date="2017-12" db="EMBL/GenBank/DDBJ databases">
        <title>Comparative genomics of Botrytis spp.</title>
        <authorList>
            <person name="Valero-Jimenez C.A."/>
            <person name="Tapia P."/>
            <person name="Veloso J."/>
            <person name="Silva-Moreno E."/>
            <person name="Staats M."/>
            <person name="Valdes J.H."/>
            <person name="Van Kan J.A.L."/>
        </authorList>
    </citation>
    <scope>NUCLEOTIDE SEQUENCE [LARGE SCALE GENOMIC DNA]</scope>
    <source>
        <strain evidence="2 3">MUCL435</strain>
    </source>
</reference>
<dbReference type="Proteomes" id="UP000308671">
    <property type="component" value="Unassembled WGS sequence"/>
</dbReference>
<comment type="caution">
    <text evidence="2">The sequence shown here is derived from an EMBL/GenBank/DDBJ whole genome shotgun (WGS) entry which is preliminary data.</text>
</comment>
<sequence length="750" mass="85471">MYLLSTTMLCDVCLKAFPSAEPLTWTAPEDAPFDMFPGSRIHQEVQWVPHHPTFLSLKASTDSGCLICSAFWIRQRASVIAAQLAAEASSFNIIRPGTQLLIHTWIKGDSEPTVGHEYEVRHSLMMGRYEPEQSNENDEDGYSEGVHEVVQPKNDIQFNSRIEISLELKCTKFEAENTLQCSTSLGSPETFSLARRWIQDCAEHHPDCGSLSTPTWYPTRLLDSGPLDSEENVLVRLCETGSSTSITKGPYMTLSYCWGLEAPFTLTKQTHSALMSGIPLQKLPQGFRDAICICRGVGVRYLWIDALCIFQDKYDQSNWQREANQMHHIYCNSLCTISAATGTGSSSPILRSRTTDTLRQDELIINWRNKDGTTTETTYHVYSNRLWEKHVVHAPVNSRAWVLQERMLSPRVLYFAENQIFWDCFEKQACETYPHGWVGLSIYTHEGKKSLPSKDNDGSKPRSQTSLRQLHQQWFMLMETYSECRLTYQTDKLIAISAIARRFETYFNNDYIASMWRQSLENDLVWYVASPKREPSQPAVYVAPSWSWASTNSRVLMPGGSTVGGWPPTESDECFASVEDVQFDYTFNENHHGSLRGGRLRLRGTLQRLHLQDSESPDVSGLSQNKIKFISQKRDKHDDRVSINDILLEIYSGYTIHLDRDPNRGFNQENRDGVLFCILVCKFGSSNVAVPWQLLLLQVANADDGVFRRLGVMSLLRGENMERAALSRHDAEANFPCIEYRDGRHSIWII</sequence>
<dbReference type="Pfam" id="PF06985">
    <property type="entry name" value="HET"/>
    <property type="match status" value="1"/>
</dbReference>